<keyword evidence="1" id="KW-0175">Coiled coil</keyword>
<dbReference type="InterPro" id="IPR004320">
    <property type="entry name" value="BPS1_pln"/>
</dbReference>
<dbReference type="InParanoid" id="A0A6I9TY04"/>
<feature type="coiled-coil region" evidence="1">
    <location>
        <begin position="78"/>
        <end position="112"/>
    </location>
</feature>
<evidence type="ECO:0000256" key="1">
    <source>
        <dbReference type="SAM" id="Coils"/>
    </source>
</evidence>
<name>A0A6I9TY04_SESIN</name>
<reference evidence="3" key="1">
    <citation type="submission" date="2025-08" db="UniProtKB">
        <authorList>
            <consortium name="RefSeq"/>
        </authorList>
    </citation>
    <scope>IDENTIFICATION</scope>
</reference>
<dbReference type="OrthoDB" id="1701699at2759"/>
<evidence type="ECO:0000313" key="2">
    <source>
        <dbReference type="Proteomes" id="UP000504604"/>
    </source>
</evidence>
<gene>
    <name evidence="3" type="primary">LOC105169928</name>
</gene>
<dbReference type="Pfam" id="PF03087">
    <property type="entry name" value="BPS1"/>
    <property type="match status" value="2"/>
</dbReference>
<evidence type="ECO:0000313" key="3">
    <source>
        <dbReference type="RefSeq" id="XP_011088783.1"/>
    </source>
</evidence>
<dbReference type="RefSeq" id="XP_011088783.1">
    <property type="nucleotide sequence ID" value="XM_011090481.1"/>
</dbReference>
<dbReference type="KEGG" id="sind:105169928"/>
<sequence length="180" mass="20711">MALDYMLIDAESVTISLLESMLSHVTGTKVQARKPGWSLVSKLMLSKKGSYQGEETDLNEFEKVDAVLQMSREDNTQVDEFLNHLKRMDSSIQILEEELELLFRKYQNQKSVTSSLLESLLSYAMGTKLQARKSGWSLVQELANILKEMESSIQILEEELEFMFRQLIKTSVFLLNILKH</sequence>
<keyword evidence="2" id="KW-1185">Reference proteome</keyword>
<dbReference type="PANTHER" id="PTHR33070">
    <property type="entry name" value="OS06G0725500 PROTEIN"/>
    <property type="match status" value="1"/>
</dbReference>
<organism evidence="2 3">
    <name type="scientific">Sesamum indicum</name>
    <name type="common">Oriental sesame</name>
    <name type="synonym">Sesamum orientale</name>
    <dbReference type="NCBI Taxonomy" id="4182"/>
    <lineage>
        <taxon>Eukaryota</taxon>
        <taxon>Viridiplantae</taxon>
        <taxon>Streptophyta</taxon>
        <taxon>Embryophyta</taxon>
        <taxon>Tracheophyta</taxon>
        <taxon>Spermatophyta</taxon>
        <taxon>Magnoliopsida</taxon>
        <taxon>eudicotyledons</taxon>
        <taxon>Gunneridae</taxon>
        <taxon>Pentapetalae</taxon>
        <taxon>asterids</taxon>
        <taxon>lamiids</taxon>
        <taxon>Lamiales</taxon>
        <taxon>Pedaliaceae</taxon>
        <taxon>Sesamum</taxon>
    </lineage>
</organism>
<protein>
    <submittedName>
        <fullName evidence="3">Uncharacterized protein LOC105169928</fullName>
    </submittedName>
</protein>
<dbReference type="GeneID" id="105169928"/>
<dbReference type="GO" id="GO:0048367">
    <property type="term" value="P:shoot system development"/>
    <property type="evidence" value="ECO:0007669"/>
    <property type="project" value="InterPro"/>
</dbReference>
<accession>A0A6I9TY04</accession>
<proteinExistence type="predicted"/>
<dbReference type="Proteomes" id="UP000504604">
    <property type="component" value="Linkage group LG8"/>
</dbReference>
<dbReference type="PANTHER" id="PTHR33070:SF129">
    <property type="entry name" value="DUF241 DOMAIN PROTEIN"/>
    <property type="match status" value="1"/>
</dbReference>
<dbReference type="AlphaFoldDB" id="A0A6I9TY04"/>
<feature type="coiled-coil region" evidence="1">
    <location>
        <begin position="139"/>
        <end position="166"/>
    </location>
</feature>
<dbReference type="GO" id="GO:0048364">
    <property type="term" value="P:root development"/>
    <property type="evidence" value="ECO:0007669"/>
    <property type="project" value="InterPro"/>
</dbReference>